<dbReference type="Pfam" id="PF01244">
    <property type="entry name" value="Peptidase_M19"/>
    <property type="match status" value="2"/>
</dbReference>
<dbReference type="EC" id="3.4.13.19" evidence="1"/>
<comment type="subcellular location">
    <subcellularLocation>
        <location evidence="1">Membrane</location>
        <topology evidence="1">Lipid-anchor</topology>
        <topology evidence="1">GPI-anchor</topology>
    </subcellularLocation>
</comment>
<keyword evidence="1" id="KW-1015">Disulfide bond</keyword>
<keyword evidence="1" id="KW-0645">Protease</keyword>
<dbReference type="Gene3D" id="3.20.20.140">
    <property type="entry name" value="Metal-dependent hydrolases"/>
    <property type="match status" value="2"/>
</dbReference>
<keyword evidence="1" id="KW-0479">Metal-binding</keyword>
<comment type="cofactor">
    <cofactor evidence="1">
        <name>Zn(2+)</name>
        <dbReference type="ChEBI" id="CHEBI:29105"/>
    </cofactor>
</comment>
<keyword evidence="1" id="KW-0472">Membrane</keyword>
<keyword evidence="1" id="KW-0325">Glycoprotein</keyword>
<keyword evidence="1" id="KW-0378">Hydrolase</keyword>
<proteinExistence type="inferred from homology"/>
<sequence>MTRYPLIDGHNDLALQLRKLYDNHVNKLDLYNMTNIATDIKRLRDGHVQAEMFAVYVLCGAQEKDAVRLTLEQIDVLRRMCTMNKDLSWSQQLRGRIFLNTLFFYQRQNNSLTTFGRAVVKEMNRLGMIIDLSHTSWGTAQAVLNISRAPVIFSHSSSYTVCNNDRNVPDMLLKELKKNQGLIMVNLHSNFISCKKQADISTVADHFDYIKKIIGTNSIGIGSDFEGAVSFPEGLDDVSKYPALIKELLRRNWTEDELADILRSYEMKMEPPSEVQISMEEVHNPCRLVLRHPDFTGPATDTVIGSSSDQHGPSALHTILSIVIFFTLSLF</sequence>
<gene>
    <name evidence="2" type="ORF">WMY93_013689</name>
</gene>
<keyword evidence="1" id="KW-0862">Zinc</keyword>
<dbReference type="GO" id="GO:0046872">
    <property type="term" value="F:metal ion binding"/>
    <property type="evidence" value="ECO:0007669"/>
    <property type="project" value="UniProtKB-UniRule"/>
</dbReference>
<dbReference type="InterPro" id="IPR008257">
    <property type="entry name" value="Pept_M19"/>
</dbReference>
<evidence type="ECO:0000313" key="2">
    <source>
        <dbReference type="EMBL" id="KAK7913478.1"/>
    </source>
</evidence>
<name>A0AAW0P2E2_9GOBI</name>
<keyword evidence="1" id="KW-0482">Metalloprotease</keyword>
<dbReference type="GO" id="GO:0006508">
    <property type="term" value="P:proteolysis"/>
    <property type="evidence" value="ECO:0007669"/>
    <property type="project" value="UniProtKB-KW"/>
</dbReference>
<dbReference type="InterPro" id="IPR032466">
    <property type="entry name" value="Metal_Hydrolase"/>
</dbReference>
<dbReference type="EMBL" id="JBBPFD010000009">
    <property type="protein sequence ID" value="KAK7913478.1"/>
    <property type="molecule type" value="Genomic_DNA"/>
</dbReference>
<keyword evidence="1" id="KW-0449">Lipoprotein</keyword>
<evidence type="ECO:0000256" key="1">
    <source>
        <dbReference type="RuleBase" id="RU341113"/>
    </source>
</evidence>
<comment type="caution">
    <text evidence="2">The sequence shown here is derived from an EMBL/GenBank/DDBJ whole genome shotgun (WGS) entry which is preliminary data.</text>
</comment>
<dbReference type="PANTHER" id="PTHR10443:SF9">
    <property type="entry name" value="DIPEPTIDASE 2"/>
    <property type="match status" value="1"/>
</dbReference>
<dbReference type="Proteomes" id="UP001460270">
    <property type="component" value="Unassembled WGS sequence"/>
</dbReference>
<reference evidence="3" key="1">
    <citation type="submission" date="2024-04" db="EMBL/GenBank/DDBJ databases">
        <title>Salinicola lusitanus LLJ914,a marine bacterium isolated from the Okinawa Trough.</title>
        <authorList>
            <person name="Li J."/>
        </authorList>
    </citation>
    <scope>NUCLEOTIDE SEQUENCE [LARGE SCALE GENOMIC DNA]</scope>
</reference>
<dbReference type="PROSITE" id="PS51365">
    <property type="entry name" value="RENAL_DIPEPTIDASE_2"/>
    <property type="match status" value="1"/>
</dbReference>
<organism evidence="2 3">
    <name type="scientific">Mugilogobius chulae</name>
    <name type="common">yellowstripe goby</name>
    <dbReference type="NCBI Taxonomy" id="88201"/>
    <lineage>
        <taxon>Eukaryota</taxon>
        <taxon>Metazoa</taxon>
        <taxon>Chordata</taxon>
        <taxon>Craniata</taxon>
        <taxon>Vertebrata</taxon>
        <taxon>Euteleostomi</taxon>
        <taxon>Actinopterygii</taxon>
        <taxon>Neopterygii</taxon>
        <taxon>Teleostei</taxon>
        <taxon>Neoteleostei</taxon>
        <taxon>Acanthomorphata</taxon>
        <taxon>Gobiaria</taxon>
        <taxon>Gobiiformes</taxon>
        <taxon>Gobioidei</taxon>
        <taxon>Gobiidae</taxon>
        <taxon>Gobionellinae</taxon>
        <taxon>Mugilogobius</taxon>
    </lineage>
</organism>
<dbReference type="GO" id="GO:0098552">
    <property type="term" value="C:side of membrane"/>
    <property type="evidence" value="ECO:0007669"/>
    <property type="project" value="UniProtKB-KW"/>
</dbReference>
<dbReference type="GO" id="GO:0070573">
    <property type="term" value="F:metallodipeptidase activity"/>
    <property type="evidence" value="ECO:0007669"/>
    <property type="project" value="InterPro"/>
</dbReference>
<dbReference type="SUPFAM" id="SSF51556">
    <property type="entry name" value="Metallo-dependent hydrolases"/>
    <property type="match status" value="1"/>
</dbReference>
<accession>A0AAW0P2E2</accession>
<keyword evidence="1" id="KW-0336">GPI-anchor</keyword>
<dbReference type="AlphaFoldDB" id="A0AAW0P2E2"/>
<protein>
    <recommendedName>
        <fullName evidence="1">Dipeptidase</fullName>
        <ecNumber evidence="1">3.4.13.19</ecNumber>
    </recommendedName>
</protein>
<keyword evidence="3" id="KW-1185">Reference proteome</keyword>
<comment type="subunit">
    <text evidence="1">Homodimer; disulfide-linked.</text>
</comment>
<evidence type="ECO:0000313" key="3">
    <source>
        <dbReference type="Proteomes" id="UP001460270"/>
    </source>
</evidence>
<dbReference type="PANTHER" id="PTHR10443">
    <property type="entry name" value="MICROSOMAL DIPEPTIDASE"/>
    <property type="match status" value="1"/>
</dbReference>
<comment type="catalytic activity">
    <reaction evidence="1">
        <text>an L-aminoacyl-L-amino acid + H2O = 2 an L-alpha-amino acid</text>
        <dbReference type="Rhea" id="RHEA:48940"/>
        <dbReference type="ChEBI" id="CHEBI:15377"/>
        <dbReference type="ChEBI" id="CHEBI:59869"/>
        <dbReference type="ChEBI" id="CHEBI:77460"/>
        <dbReference type="EC" id="3.4.13.19"/>
    </reaction>
</comment>
<comment type="similarity">
    <text evidence="1">Belongs to the metallo-dependent hydrolases superfamily. Peptidase M19 family.</text>
</comment>
<keyword evidence="1" id="KW-0224">Dipeptidase</keyword>